<feature type="non-terminal residue" evidence="2">
    <location>
        <position position="1"/>
    </location>
</feature>
<organism evidence="2 3">
    <name type="scientific">Colocasia esculenta</name>
    <name type="common">Wild taro</name>
    <name type="synonym">Arum esculentum</name>
    <dbReference type="NCBI Taxonomy" id="4460"/>
    <lineage>
        <taxon>Eukaryota</taxon>
        <taxon>Viridiplantae</taxon>
        <taxon>Streptophyta</taxon>
        <taxon>Embryophyta</taxon>
        <taxon>Tracheophyta</taxon>
        <taxon>Spermatophyta</taxon>
        <taxon>Magnoliopsida</taxon>
        <taxon>Liliopsida</taxon>
        <taxon>Araceae</taxon>
        <taxon>Aroideae</taxon>
        <taxon>Colocasieae</taxon>
        <taxon>Colocasia</taxon>
    </lineage>
</organism>
<dbReference type="Proteomes" id="UP000652761">
    <property type="component" value="Unassembled WGS sequence"/>
</dbReference>
<dbReference type="PANTHER" id="PTHR34464:SF3">
    <property type="entry name" value="OS09G0376300 PROTEIN"/>
    <property type="match status" value="1"/>
</dbReference>
<evidence type="ECO:0000313" key="3">
    <source>
        <dbReference type="Proteomes" id="UP000652761"/>
    </source>
</evidence>
<feature type="region of interest" description="Disordered" evidence="1">
    <location>
        <begin position="1"/>
        <end position="72"/>
    </location>
</feature>
<name>A0A843UJ33_COLES</name>
<comment type="caution">
    <text evidence="2">The sequence shown here is derived from an EMBL/GenBank/DDBJ whole genome shotgun (WGS) entry which is preliminary data.</text>
</comment>
<gene>
    <name evidence="2" type="ORF">Taro_014441</name>
</gene>
<protein>
    <submittedName>
        <fullName evidence="2">Uncharacterized protein</fullName>
    </submittedName>
</protein>
<dbReference type="PANTHER" id="PTHR34464">
    <property type="entry name" value="OS09G0376300 PROTEIN"/>
    <property type="match status" value="1"/>
</dbReference>
<dbReference type="AlphaFoldDB" id="A0A843UJ33"/>
<evidence type="ECO:0000256" key="1">
    <source>
        <dbReference type="SAM" id="MobiDB-lite"/>
    </source>
</evidence>
<feature type="compositionally biased region" description="Basic and acidic residues" evidence="1">
    <location>
        <begin position="12"/>
        <end position="32"/>
    </location>
</feature>
<accession>A0A843UJ33</accession>
<dbReference type="EMBL" id="NMUH01000600">
    <property type="protein sequence ID" value="MQL81974.1"/>
    <property type="molecule type" value="Genomic_DNA"/>
</dbReference>
<dbReference type="OrthoDB" id="686813at2759"/>
<keyword evidence="3" id="KW-1185">Reference proteome</keyword>
<evidence type="ECO:0000313" key="2">
    <source>
        <dbReference type="EMBL" id="MQL81974.1"/>
    </source>
</evidence>
<proteinExistence type="predicted"/>
<reference evidence="2" key="1">
    <citation type="submission" date="2017-07" db="EMBL/GenBank/DDBJ databases">
        <title>Taro Niue Genome Assembly and Annotation.</title>
        <authorList>
            <person name="Atibalentja N."/>
            <person name="Keating K."/>
            <person name="Fields C.J."/>
        </authorList>
    </citation>
    <scope>NUCLEOTIDE SEQUENCE</scope>
    <source>
        <strain evidence="2">Niue_2</strain>
        <tissue evidence="2">Leaf</tissue>
    </source>
</reference>
<sequence length="350" mass="37448">VRPGGGGQGDFIKGRGGEDDGRLRPESPEREGLPFPWAPPHHLPDATAAPAGRRHHSPSGRSPPPRPTLTDRSGDLTLLLFPILSGDFSGISSGGVGSSSRRGRAGGFPGLVCRRLVCDVCWKPVGVLTGEGSGRCENRRFHLGISSSFVAQKVGILVPGYCSFAGSEADSKMAVAFTRVSLWLWGGAGKDHHHDPAAGGPPLSGSSDFGFREPETVKFPPAKGAKMRSARPRRKWQSREERWRRVDRELDVVLVPSDGGGCLSGSESDDSDWSIGWLEPHAPDFFGDGEPEVESSFAVLVPCYGRGRSERVGESSSCKNSILGAIDLTDGFSLEGKKYVEQWLSSLQSS</sequence>